<evidence type="ECO:0000313" key="1">
    <source>
        <dbReference type="EMBL" id="DAG05760.1"/>
    </source>
</evidence>
<reference evidence="1" key="1">
    <citation type="journal article" date="2021" name="Proc. Natl. Acad. Sci. U.S.A.">
        <title>A Catalog of Tens of Thousands of Viruses from Human Metagenomes Reveals Hidden Associations with Chronic Diseases.</title>
        <authorList>
            <person name="Tisza M.J."/>
            <person name="Buck C.B."/>
        </authorList>
    </citation>
    <scope>NUCLEOTIDE SEQUENCE</scope>
    <source>
        <strain evidence="1">Ctjbm8</strain>
    </source>
</reference>
<sequence>MSDSRVGGYPMGVTDAAIERHFGGAGEPRMCGNCRHFCSSDIHVDYGYCHLGFERAYDTEAPERKEGFWRLAKWAVAWLMENLLYCEDECGECRDYEEFGL</sequence>
<protein>
    <submittedName>
        <fullName evidence="1">Uncharacterized protein</fullName>
    </submittedName>
</protein>
<proteinExistence type="predicted"/>
<accession>A0A8S5VGG3</accession>
<organism evidence="1">
    <name type="scientific">Siphoviridae sp. ctjbm8</name>
    <dbReference type="NCBI Taxonomy" id="2825634"/>
    <lineage>
        <taxon>Viruses</taxon>
        <taxon>Duplodnaviria</taxon>
        <taxon>Heunggongvirae</taxon>
        <taxon>Uroviricota</taxon>
        <taxon>Caudoviricetes</taxon>
    </lineage>
</organism>
<dbReference type="EMBL" id="BK016264">
    <property type="protein sequence ID" value="DAG05760.1"/>
    <property type="molecule type" value="Genomic_DNA"/>
</dbReference>
<name>A0A8S5VGG3_9CAUD</name>